<accession>A0A5J4U2S8</accession>
<proteinExistence type="predicted"/>
<dbReference type="EMBL" id="SNRW01021405">
    <property type="protein sequence ID" value="KAA6364638.1"/>
    <property type="molecule type" value="Genomic_DNA"/>
</dbReference>
<organism evidence="1 2">
    <name type="scientific">Streblomastix strix</name>
    <dbReference type="NCBI Taxonomy" id="222440"/>
    <lineage>
        <taxon>Eukaryota</taxon>
        <taxon>Metamonada</taxon>
        <taxon>Preaxostyla</taxon>
        <taxon>Oxymonadida</taxon>
        <taxon>Streblomastigidae</taxon>
        <taxon>Streblomastix</taxon>
    </lineage>
</organism>
<name>A0A5J4U2S8_9EUKA</name>
<dbReference type="AlphaFoldDB" id="A0A5J4U2S8"/>
<dbReference type="Proteomes" id="UP000324800">
    <property type="component" value="Unassembled WGS sequence"/>
</dbReference>
<evidence type="ECO:0000313" key="1">
    <source>
        <dbReference type="EMBL" id="KAA6364638.1"/>
    </source>
</evidence>
<sequence>MVAGIFMKHNPSDLVRTAAIFAHKINLIAQAYAPTLIIDAQPLGIDQIGLVGDHEVLIYTLVPNPLSKRLKNQRHSKIFCDEDKNNSYEYLPLCLVLNARIPTTQHFLFIKKCNSGVNSVFGGLHNNLFRKLYHSLEQLQQQQQSKDSEATFREFAEQSEAIKDIEIRNSNINDHYTDNKIGKEEIEDDALYAEDLDDDYYLHMSDGKQSIINIVDLSPKGSLQNLPSIPSFALFSSSGQVIRAIPTFFDRIPIKDQFLSIDLLQMQDMNFGEIWKKNRNKIINDYRNVEENAFRLTIIEQALREFIVTGRIARRPPLPLTDYLPPIYGIRSGRYFESTSIFGISPIPISAEATNLKNINFQNVMTAIQQFV</sequence>
<evidence type="ECO:0000313" key="2">
    <source>
        <dbReference type="Proteomes" id="UP000324800"/>
    </source>
</evidence>
<reference evidence="1 2" key="1">
    <citation type="submission" date="2019-03" db="EMBL/GenBank/DDBJ databases">
        <title>Single cell metagenomics reveals metabolic interactions within the superorganism composed of flagellate Streblomastix strix and complex community of Bacteroidetes bacteria on its surface.</title>
        <authorList>
            <person name="Treitli S.C."/>
            <person name="Kolisko M."/>
            <person name="Husnik F."/>
            <person name="Keeling P."/>
            <person name="Hampl V."/>
        </authorList>
    </citation>
    <scope>NUCLEOTIDE SEQUENCE [LARGE SCALE GENOMIC DNA]</scope>
    <source>
        <strain evidence="1">ST1C</strain>
    </source>
</reference>
<feature type="non-terminal residue" evidence="1">
    <location>
        <position position="372"/>
    </location>
</feature>
<comment type="caution">
    <text evidence="1">The sequence shown here is derived from an EMBL/GenBank/DDBJ whole genome shotgun (WGS) entry which is preliminary data.</text>
</comment>
<protein>
    <submittedName>
        <fullName evidence="1">Uncharacterized protein</fullName>
    </submittedName>
</protein>
<gene>
    <name evidence="1" type="ORF">EZS28_039835</name>
</gene>